<evidence type="ECO:0000256" key="4">
    <source>
        <dbReference type="RuleBase" id="RU369029"/>
    </source>
</evidence>
<reference evidence="6 7" key="1">
    <citation type="journal article" date="2010" name="Nature">
        <title>Genome sequencing and analysis of the model grass Brachypodium distachyon.</title>
        <authorList>
            <consortium name="International Brachypodium Initiative"/>
        </authorList>
    </citation>
    <scope>NUCLEOTIDE SEQUENCE [LARGE SCALE GENOMIC DNA]</scope>
    <source>
        <strain evidence="6 7">Bd21</strain>
    </source>
</reference>
<dbReference type="Proteomes" id="UP000008810">
    <property type="component" value="Chromosome 1"/>
</dbReference>
<dbReference type="Gramene" id="PNT77885">
    <property type="protein sequence ID" value="PNT77885"/>
    <property type="gene ID" value="BRADI_1g69940v3"/>
</dbReference>
<dbReference type="OrthoDB" id="667358at2759"/>
<dbReference type="InParanoid" id="A0A2K2DUD0"/>
<evidence type="ECO:0000313" key="7">
    <source>
        <dbReference type="EnsemblPlants" id="PNT77885"/>
    </source>
</evidence>
<evidence type="ECO:0000256" key="3">
    <source>
        <dbReference type="ARBA" id="ARBA00023242"/>
    </source>
</evidence>
<dbReference type="STRING" id="15368.A0A2K2DUD0"/>
<keyword evidence="3 4" id="KW-0539">Nucleus</keyword>
<protein>
    <recommendedName>
        <fullName evidence="4">Ninja-family protein</fullName>
    </recommendedName>
    <alternativeName>
        <fullName evidence="4">ABI-binding protein</fullName>
    </alternativeName>
</protein>
<dbReference type="ExpressionAtlas" id="A0A2K2DUD0">
    <property type="expression patterns" value="baseline"/>
</dbReference>
<dbReference type="EMBL" id="CM000880">
    <property type="protein sequence ID" value="PNT77885.1"/>
    <property type="molecule type" value="Genomic_DNA"/>
</dbReference>
<dbReference type="GO" id="GO:0045892">
    <property type="term" value="P:negative regulation of DNA-templated transcription"/>
    <property type="evidence" value="ECO:0000318"/>
    <property type="project" value="GO_Central"/>
</dbReference>
<feature type="domain" description="Tify" evidence="5">
    <location>
        <begin position="70"/>
        <end position="104"/>
    </location>
</feature>
<evidence type="ECO:0000256" key="1">
    <source>
        <dbReference type="ARBA" id="ARBA00004123"/>
    </source>
</evidence>
<sequence length="109" mass="12279">MRKREKTQMILKRLKEVKKKMEMMNSAAQARARNMVDVQTMLTEEMPGVCTAGLPRRVEGFLYKYKTGDVVIVCLCHGLFQSPEGFVKHAGAVNVENAMQHIVMKPAAP</sequence>
<proteinExistence type="inferred from homology"/>
<comment type="function">
    <text evidence="4">Acts as a negative regulator of abscisic acid (ABA) response.</text>
</comment>
<gene>
    <name evidence="6" type="ORF">BRADI_1g69940v3</name>
</gene>
<evidence type="ECO:0000256" key="2">
    <source>
        <dbReference type="ARBA" id="ARBA00006081"/>
    </source>
</evidence>
<evidence type="ECO:0000313" key="6">
    <source>
        <dbReference type="EMBL" id="PNT77885.1"/>
    </source>
</evidence>
<organism evidence="6">
    <name type="scientific">Brachypodium distachyon</name>
    <name type="common">Purple false brome</name>
    <name type="synonym">Trachynia distachya</name>
    <dbReference type="NCBI Taxonomy" id="15368"/>
    <lineage>
        <taxon>Eukaryota</taxon>
        <taxon>Viridiplantae</taxon>
        <taxon>Streptophyta</taxon>
        <taxon>Embryophyta</taxon>
        <taxon>Tracheophyta</taxon>
        <taxon>Spermatophyta</taxon>
        <taxon>Magnoliopsida</taxon>
        <taxon>Liliopsida</taxon>
        <taxon>Poales</taxon>
        <taxon>Poaceae</taxon>
        <taxon>BOP clade</taxon>
        <taxon>Pooideae</taxon>
        <taxon>Stipodae</taxon>
        <taxon>Brachypodieae</taxon>
        <taxon>Brachypodium</taxon>
    </lineage>
</organism>
<dbReference type="AlphaFoldDB" id="A0A2K2DUD0"/>
<dbReference type="EnsemblPlants" id="PNT77885">
    <property type="protein sequence ID" value="PNT77885"/>
    <property type="gene ID" value="BRADI_1g69940v3"/>
</dbReference>
<dbReference type="PANTHER" id="PTHR31413">
    <property type="entry name" value="AFP HOMOLOG 2"/>
    <property type="match status" value="1"/>
</dbReference>
<reference evidence="7" key="3">
    <citation type="submission" date="2018-08" db="UniProtKB">
        <authorList>
            <consortium name="EnsemblPlants"/>
        </authorList>
    </citation>
    <scope>IDENTIFICATION</scope>
    <source>
        <strain evidence="7">cv. Bd21</strain>
    </source>
</reference>
<keyword evidence="8" id="KW-1185">Reference proteome</keyword>
<dbReference type="GO" id="GO:0005634">
    <property type="term" value="C:nucleus"/>
    <property type="evidence" value="ECO:0000318"/>
    <property type="project" value="GO_Central"/>
</dbReference>
<evidence type="ECO:0000313" key="8">
    <source>
        <dbReference type="Proteomes" id="UP000008810"/>
    </source>
</evidence>
<dbReference type="Pfam" id="PF16135">
    <property type="entry name" value="TDBD"/>
    <property type="match status" value="1"/>
</dbReference>
<dbReference type="InterPro" id="IPR031307">
    <property type="entry name" value="Ninja_fam"/>
</dbReference>
<dbReference type="PANTHER" id="PTHR31413:SF49">
    <property type="entry name" value="NINJA-FAMILY PROTEIN MODD"/>
    <property type="match status" value="1"/>
</dbReference>
<comment type="similarity">
    <text evidence="2 4">Belongs to the Ninja family.</text>
</comment>
<reference evidence="6" key="2">
    <citation type="submission" date="2017-06" db="EMBL/GenBank/DDBJ databases">
        <title>WGS assembly of Brachypodium distachyon.</title>
        <authorList>
            <consortium name="The International Brachypodium Initiative"/>
            <person name="Lucas S."/>
            <person name="Harmon-Smith M."/>
            <person name="Lail K."/>
            <person name="Tice H."/>
            <person name="Grimwood J."/>
            <person name="Bruce D."/>
            <person name="Barry K."/>
            <person name="Shu S."/>
            <person name="Lindquist E."/>
            <person name="Wang M."/>
            <person name="Pitluck S."/>
            <person name="Vogel J.P."/>
            <person name="Garvin D.F."/>
            <person name="Mockler T.C."/>
            <person name="Schmutz J."/>
            <person name="Rokhsar D."/>
            <person name="Bevan M.W."/>
        </authorList>
    </citation>
    <scope>NUCLEOTIDE SEQUENCE</scope>
    <source>
        <strain evidence="6">Bd21</strain>
    </source>
</reference>
<dbReference type="GO" id="GO:0007165">
    <property type="term" value="P:signal transduction"/>
    <property type="evidence" value="ECO:0007669"/>
    <property type="project" value="InterPro"/>
</dbReference>
<accession>A0A2K2DUD0</accession>
<comment type="subcellular location">
    <subcellularLocation>
        <location evidence="1 4">Nucleus</location>
    </subcellularLocation>
</comment>
<dbReference type="InterPro" id="IPR032308">
    <property type="entry name" value="TDBD"/>
</dbReference>
<name>A0A2K2DUD0_BRADI</name>
<evidence type="ECO:0000259" key="5">
    <source>
        <dbReference type="Pfam" id="PF16135"/>
    </source>
</evidence>